<reference evidence="2" key="2">
    <citation type="submission" date="2025-08" db="UniProtKB">
        <authorList>
            <consortium name="Ensembl"/>
        </authorList>
    </citation>
    <scope>IDENTIFICATION</scope>
</reference>
<evidence type="ECO:0000256" key="1">
    <source>
        <dbReference type="SAM" id="SignalP"/>
    </source>
</evidence>
<keyword evidence="1" id="KW-0732">Signal</keyword>
<name>A0A4X1UAT8_PIG</name>
<dbReference type="Ensembl" id="ENSSSCT00070030108.1">
    <property type="protein sequence ID" value="ENSSSCP00070025111.1"/>
    <property type="gene ID" value="ENSSSCG00070015327.1"/>
</dbReference>
<accession>A0A4X1UAT8</accession>
<feature type="chain" id="PRO_5021351784" description="Interleukin 31" evidence="1">
    <location>
        <begin position="25"/>
        <end position="164"/>
    </location>
</feature>
<organism evidence="2 3">
    <name type="scientific">Sus scrofa</name>
    <name type="common">Pig</name>
    <dbReference type="NCBI Taxonomy" id="9823"/>
    <lineage>
        <taxon>Eukaryota</taxon>
        <taxon>Metazoa</taxon>
        <taxon>Chordata</taxon>
        <taxon>Craniata</taxon>
        <taxon>Vertebrata</taxon>
        <taxon>Euteleostomi</taxon>
        <taxon>Mammalia</taxon>
        <taxon>Eutheria</taxon>
        <taxon>Laurasiatheria</taxon>
        <taxon>Artiodactyla</taxon>
        <taxon>Suina</taxon>
        <taxon>Suidae</taxon>
        <taxon>Sus</taxon>
    </lineage>
</organism>
<evidence type="ECO:0000313" key="3">
    <source>
        <dbReference type="Proteomes" id="UP000314985"/>
    </source>
</evidence>
<evidence type="ECO:0000313" key="2">
    <source>
        <dbReference type="Ensembl" id="ENSSSCP00070025111.1"/>
    </source>
</evidence>
<sequence>MSWGCSSHPGFALFLICCWGTLLSSHMAPTSVPSPEEQKGIIKELQASVKKVLKDYVKKEKGVQEQERFQIPCLTFNPQSPHNIESSAILPYLRAIKRSFDNDDDIIDIINHLHKLKFQQGPETTVPVPTNSFEGKSFTLSILKAFSKCLTSDFNSHDPRRGQS</sequence>
<evidence type="ECO:0008006" key="4">
    <source>
        <dbReference type="Google" id="ProtNLM"/>
    </source>
</evidence>
<dbReference type="PANTHER" id="PTHR38652:SF1">
    <property type="entry name" value="INTERLEUKIN-31"/>
    <property type="match status" value="1"/>
</dbReference>
<dbReference type="InterPro" id="IPR027987">
    <property type="entry name" value="IL-31"/>
</dbReference>
<protein>
    <recommendedName>
        <fullName evidence="4">Interleukin 31</fullName>
    </recommendedName>
</protein>
<feature type="signal peptide" evidence="1">
    <location>
        <begin position="1"/>
        <end position="24"/>
    </location>
</feature>
<dbReference type="Pfam" id="PF15209">
    <property type="entry name" value="IL31"/>
    <property type="match status" value="1"/>
</dbReference>
<dbReference type="AlphaFoldDB" id="A0A4X1UAT8"/>
<proteinExistence type="predicted"/>
<dbReference type="PANTHER" id="PTHR38652">
    <property type="entry name" value="INTERLEUKIN-31"/>
    <property type="match status" value="1"/>
</dbReference>
<reference evidence="2 3" key="1">
    <citation type="submission" date="2017-08" db="EMBL/GenBank/DDBJ databases">
        <title>USMARCv1.0.</title>
        <authorList>
            <person name="Hannum G.I."/>
            <person name="Koren S."/>
            <person name="Schroeder S.G."/>
            <person name="Chin S.C."/>
            <person name="Nonneman D.J."/>
            <person name="Becker S.A."/>
            <person name="Rosen B.D."/>
            <person name="Bickhart D.M."/>
            <person name="Putnam N.H."/>
            <person name="Green R.E."/>
            <person name="Tuggle C.K."/>
            <person name="Liu H."/>
            <person name="Rohrer G.A."/>
            <person name="Warr A."/>
            <person name="Hall R."/>
            <person name="Kim K."/>
            <person name="Hume D.A."/>
            <person name="Talbot R."/>
            <person name="Chow W."/>
            <person name="Howe K."/>
            <person name="Schwartz A.S."/>
            <person name="Watson M."/>
            <person name="Archibald A.L."/>
            <person name="Phillippy A.M."/>
            <person name="Smith T.P.L."/>
        </authorList>
    </citation>
    <scope>NUCLEOTIDE SEQUENCE [LARGE SCALE GENOMIC DNA]</scope>
</reference>
<dbReference type="Proteomes" id="UP000314985">
    <property type="component" value="Chromosome 14"/>
</dbReference>